<dbReference type="AlphaFoldDB" id="A0A346Z9R8"/>
<dbReference type="EMBL" id="LR134238">
    <property type="protein sequence ID" value="VED10837.1"/>
    <property type="molecule type" value="Genomic_DNA"/>
</dbReference>
<dbReference type="Proteomes" id="UP000277930">
    <property type="component" value="Chromosome 1"/>
</dbReference>
<evidence type="ECO:0000313" key="3">
    <source>
        <dbReference type="Proteomes" id="UP000271797"/>
    </source>
</evidence>
<evidence type="ECO:0000313" key="4">
    <source>
        <dbReference type="Proteomes" id="UP000277930"/>
    </source>
</evidence>
<evidence type="ECO:0000313" key="1">
    <source>
        <dbReference type="EMBL" id="VED10837.1"/>
    </source>
</evidence>
<name>A0A346Z9R8_ECOLX</name>
<organism evidence="1 3">
    <name type="scientific">Escherichia coli</name>
    <dbReference type="NCBI Taxonomy" id="562"/>
    <lineage>
        <taxon>Bacteria</taxon>
        <taxon>Pseudomonadati</taxon>
        <taxon>Pseudomonadota</taxon>
        <taxon>Gammaproteobacteria</taxon>
        <taxon>Enterobacterales</taxon>
        <taxon>Enterobacteriaceae</taxon>
        <taxon>Escherichia</taxon>
    </lineage>
</organism>
<sequence length="49" mass="5950">MRSLLRDLKSNPRRHVQNVLLKYEPHFKFIKVVMQKQDQPREPSYVIDA</sequence>
<dbReference type="Proteomes" id="UP000271797">
    <property type="component" value="Chromosome"/>
</dbReference>
<gene>
    <name evidence="1" type="ORF">NCTC9044_02575</name>
    <name evidence="2" type="ORF">NCTC9702_05363</name>
</gene>
<accession>A0A346Z9R8</accession>
<dbReference type="EMBL" id="LR134246">
    <property type="protein sequence ID" value="VED38012.1"/>
    <property type="molecule type" value="Genomic_DNA"/>
</dbReference>
<protein>
    <submittedName>
        <fullName evidence="1">Putative type VI secretion protein</fullName>
    </submittedName>
</protein>
<proteinExistence type="predicted"/>
<reference evidence="3 4" key="1">
    <citation type="submission" date="2018-12" db="EMBL/GenBank/DDBJ databases">
        <authorList>
            <consortium name="Pathogen Informatics"/>
        </authorList>
    </citation>
    <scope>NUCLEOTIDE SEQUENCE [LARGE SCALE GENOMIC DNA]</scope>
    <source>
        <strain evidence="1 3">NCTC9044</strain>
        <strain evidence="2 4">NCTC9702</strain>
    </source>
</reference>
<evidence type="ECO:0000313" key="2">
    <source>
        <dbReference type="EMBL" id="VED38012.1"/>
    </source>
</evidence>